<dbReference type="AlphaFoldDB" id="A0A212K2I0"/>
<dbReference type="PROSITE" id="PS51257">
    <property type="entry name" value="PROKAR_LIPOPROTEIN"/>
    <property type="match status" value="1"/>
</dbReference>
<reference evidence="1" key="1">
    <citation type="submission" date="2016-04" db="EMBL/GenBank/DDBJ databases">
        <authorList>
            <person name="Evans L.H."/>
            <person name="Alamgir A."/>
            <person name="Owens N."/>
            <person name="Weber N.D."/>
            <person name="Virtaneva K."/>
            <person name="Barbian K."/>
            <person name="Babar A."/>
            <person name="Rosenke K."/>
        </authorList>
    </citation>
    <scope>NUCLEOTIDE SEQUENCE</scope>
    <source>
        <strain evidence="1">86-1</strain>
    </source>
</reference>
<dbReference type="RefSeq" id="WP_296943797.1">
    <property type="nucleotide sequence ID" value="NZ_LT599032.1"/>
</dbReference>
<evidence type="ECO:0008006" key="2">
    <source>
        <dbReference type="Google" id="ProtNLM"/>
    </source>
</evidence>
<proteinExistence type="predicted"/>
<name>A0A212K2I0_9BACT</name>
<dbReference type="Pfam" id="PF25594">
    <property type="entry name" value="GldB_lipo"/>
    <property type="match status" value="1"/>
</dbReference>
<sequence>MRNRVYLLTFIILSFIGCSGTTKKNSGLSQQEKITILRFDKDVYNYLQQPDAVKESGLKEKYPLLLPAFGRIAIDNSDPATFFPTLRDYFSHPALMQIYKDALTTFDNISAYEEELSNVSSLISQNLPEKKFPVFAMHVSGFRENTIIVNNLISISVDKYLGYNYTAYKDFFQPFERQQMQPEYLVRDYLKAWLMSDVVKSDIEDQTLLSAMVDEGKILYALSLLLPEKNADEIIGYTKAQMDWCKQNEKSTWQNIVKQNYLYSTDHMIITRFINDGAYTAIVSKDSPGRIGAWTGWQIIEQYAKKKGASLQNIIDMDAQTILKEAKYNP</sequence>
<organism evidence="1">
    <name type="scientific">uncultured Dysgonomonas sp</name>
    <dbReference type="NCBI Taxonomy" id="206096"/>
    <lineage>
        <taxon>Bacteria</taxon>
        <taxon>Pseudomonadati</taxon>
        <taxon>Bacteroidota</taxon>
        <taxon>Bacteroidia</taxon>
        <taxon>Bacteroidales</taxon>
        <taxon>Dysgonomonadaceae</taxon>
        <taxon>Dysgonomonas</taxon>
        <taxon>environmental samples</taxon>
    </lineage>
</organism>
<protein>
    <recommendedName>
        <fullName evidence="2">Gliding motility-associated lipoprotein GldB</fullName>
    </recommendedName>
</protein>
<dbReference type="EMBL" id="FLUM01000003">
    <property type="protein sequence ID" value="SBW05950.1"/>
    <property type="molecule type" value="Genomic_DNA"/>
</dbReference>
<gene>
    <name evidence="1" type="ORF">KL86DYS1_31245</name>
</gene>
<evidence type="ECO:0000313" key="1">
    <source>
        <dbReference type="EMBL" id="SBW05950.1"/>
    </source>
</evidence>
<accession>A0A212K2I0</accession>
<dbReference type="InterPro" id="IPR019853">
    <property type="entry name" value="GldB-like"/>
</dbReference>